<evidence type="ECO:0000256" key="2">
    <source>
        <dbReference type="PROSITE-ProRule" id="PRU00176"/>
    </source>
</evidence>
<organism evidence="5 6">
    <name type="scientific">Arabis nemorensis</name>
    <dbReference type="NCBI Taxonomy" id="586526"/>
    <lineage>
        <taxon>Eukaryota</taxon>
        <taxon>Viridiplantae</taxon>
        <taxon>Streptophyta</taxon>
        <taxon>Embryophyta</taxon>
        <taxon>Tracheophyta</taxon>
        <taxon>Spermatophyta</taxon>
        <taxon>Magnoliopsida</taxon>
        <taxon>eudicotyledons</taxon>
        <taxon>Gunneridae</taxon>
        <taxon>Pentapetalae</taxon>
        <taxon>rosids</taxon>
        <taxon>malvids</taxon>
        <taxon>Brassicales</taxon>
        <taxon>Brassicaceae</taxon>
        <taxon>Arabideae</taxon>
        <taxon>Arabis</taxon>
    </lineage>
</organism>
<feature type="region of interest" description="Disordered" evidence="3">
    <location>
        <begin position="1"/>
        <end position="27"/>
    </location>
</feature>
<reference evidence="5" key="1">
    <citation type="submission" date="2019-07" db="EMBL/GenBank/DDBJ databases">
        <authorList>
            <person name="Dittberner H."/>
        </authorList>
    </citation>
    <scope>NUCLEOTIDE SEQUENCE [LARGE SCALE GENOMIC DNA]</scope>
</reference>
<dbReference type="EMBL" id="CABITT030000003">
    <property type="protein sequence ID" value="VVA96334.1"/>
    <property type="molecule type" value="Genomic_DNA"/>
</dbReference>
<feature type="compositionally biased region" description="Basic residues" evidence="3">
    <location>
        <begin position="233"/>
        <end position="244"/>
    </location>
</feature>
<sequence>MELNNPTRREVNFHPKPQPGDDMELNNPTRSVTMIVWGYDKSLSEDNIKSLLSEHFSSCGEITKVHIHAHAQSKIHNKYAFVDIAGVGAKEKALQLNGSDVGGHKVLVKALPWTRYGKFTPLRAVMWSELNERSRQGPRMDVVLVSGYDTWLPEESVRSALSEHFSSCGGIDGVTIAKEKDGSLHKTAAIHIWGEGIAEKARALSGSDMGGWKAVVEHCSEPRDGEVNGSLHMGRRRQAKMTRE</sequence>
<proteinExistence type="predicted"/>
<accession>A0A565B5D5</accession>
<evidence type="ECO:0000256" key="3">
    <source>
        <dbReference type="SAM" id="MobiDB-lite"/>
    </source>
</evidence>
<gene>
    <name evidence="5" type="ORF">ANE_LOCUS6779</name>
</gene>
<keyword evidence="1 2" id="KW-0694">RNA-binding</keyword>
<evidence type="ECO:0000313" key="5">
    <source>
        <dbReference type="EMBL" id="VVA96334.1"/>
    </source>
</evidence>
<dbReference type="InterPro" id="IPR000504">
    <property type="entry name" value="RRM_dom"/>
</dbReference>
<evidence type="ECO:0000259" key="4">
    <source>
        <dbReference type="PROSITE" id="PS50102"/>
    </source>
</evidence>
<dbReference type="Gene3D" id="3.30.70.330">
    <property type="match status" value="1"/>
</dbReference>
<protein>
    <recommendedName>
        <fullName evidence="4">RRM domain-containing protein</fullName>
    </recommendedName>
</protein>
<keyword evidence="6" id="KW-1185">Reference proteome</keyword>
<comment type="caution">
    <text evidence="5">The sequence shown here is derived from an EMBL/GenBank/DDBJ whole genome shotgun (WGS) entry which is preliminary data.</text>
</comment>
<dbReference type="AlphaFoldDB" id="A0A565B5D5"/>
<dbReference type="PANTHER" id="PTHR23236:SF103">
    <property type="entry name" value="RNA-BINDING (RRM_RBD_RNP MOTIFS) FAMILY PROTEIN"/>
    <property type="match status" value="1"/>
</dbReference>
<name>A0A565B5D5_9BRAS</name>
<dbReference type="GO" id="GO:0008143">
    <property type="term" value="F:poly(A) binding"/>
    <property type="evidence" value="ECO:0007669"/>
    <property type="project" value="TreeGrafter"/>
</dbReference>
<dbReference type="OrthoDB" id="1114139at2759"/>
<dbReference type="SUPFAM" id="SSF54928">
    <property type="entry name" value="RNA-binding domain, RBD"/>
    <property type="match status" value="2"/>
</dbReference>
<feature type="domain" description="RRM" evidence="4">
    <location>
        <begin position="32"/>
        <end position="109"/>
    </location>
</feature>
<dbReference type="InterPro" id="IPR012677">
    <property type="entry name" value="Nucleotide-bd_a/b_plait_sf"/>
</dbReference>
<dbReference type="PANTHER" id="PTHR23236">
    <property type="entry name" value="EUKARYOTIC TRANSLATION INITIATION FACTOR 4B/4H"/>
    <property type="match status" value="1"/>
</dbReference>
<feature type="region of interest" description="Disordered" evidence="3">
    <location>
        <begin position="223"/>
        <end position="244"/>
    </location>
</feature>
<dbReference type="PROSITE" id="PS50102">
    <property type="entry name" value="RRM"/>
    <property type="match status" value="1"/>
</dbReference>
<evidence type="ECO:0000313" key="6">
    <source>
        <dbReference type="Proteomes" id="UP000489600"/>
    </source>
</evidence>
<dbReference type="InterPro" id="IPR035979">
    <property type="entry name" value="RBD_domain_sf"/>
</dbReference>
<dbReference type="Pfam" id="PF00076">
    <property type="entry name" value="RRM_1"/>
    <property type="match status" value="1"/>
</dbReference>
<dbReference type="Proteomes" id="UP000489600">
    <property type="component" value="Unassembled WGS sequence"/>
</dbReference>
<evidence type="ECO:0000256" key="1">
    <source>
        <dbReference type="ARBA" id="ARBA00022884"/>
    </source>
</evidence>